<evidence type="ECO:0000313" key="1">
    <source>
        <dbReference type="EMBL" id="GEA59819.1"/>
    </source>
</evidence>
<comment type="caution">
    <text evidence="1">The sequence shown here is derived from an EMBL/GenBank/DDBJ whole genome shotgun (WGS) entry which is preliminary data.</text>
</comment>
<keyword evidence="2" id="KW-1185">Reference proteome</keyword>
<gene>
    <name evidence="1" type="ORF">VCO01S_10120</name>
</gene>
<proteinExistence type="predicted"/>
<protein>
    <submittedName>
        <fullName evidence="1">Uncharacterized protein</fullName>
    </submittedName>
</protein>
<organism evidence="1 2">
    <name type="scientific">Vibrio comitans NBRC 102076</name>
    <dbReference type="NCBI Taxonomy" id="1219078"/>
    <lineage>
        <taxon>Bacteria</taxon>
        <taxon>Pseudomonadati</taxon>
        <taxon>Pseudomonadota</taxon>
        <taxon>Gammaproteobacteria</taxon>
        <taxon>Vibrionales</taxon>
        <taxon>Vibrionaceae</taxon>
        <taxon>Vibrio</taxon>
    </lineage>
</organism>
<dbReference type="AlphaFoldDB" id="A0A4Y3IJY1"/>
<reference evidence="1 2" key="1">
    <citation type="submission" date="2019-06" db="EMBL/GenBank/DDBJ databases">
        <title>Whole genome shotgun sequence of Vibrio comitans NBRC 102076.</title>
        <authorList>
            <person name="Hosoyama A."/>
            <person name="Uohara A."/>
            <person name="Ohji S."/>
            <person name="Ichikawa N."/>
        </authorList>
    </citation>
    <scope>NUCLEOTIDE SEQUENCE [LARGE SCALE GENOMIC DNA]</scope>
    <source>
        <strain evidence="1 2">NBRC 102076</strain>
    </source>
</reference>
<dbReference type="EMBL" id="BJLH01000004">
    <property type="protein sequence ID" value="GEA59819.1"/>
    <property type="molecule type" value="Genomic_DNA"/>
</dbReference>
<name>A0A4Y3IJY1_9VIBR</name>
<accession>A0A4Y3IJY1</accession>
<evidence type="ECO:0000313" key="2">
    <source>
        <dbReference type="Proteomes" id="UP000318242"/>
    </source>
</evidence>
<dbReference type="Proteomes" id="UP000318242">
    <property type="component" value="Unassembled WGS sequence"/>
</dbReference>
<sequence length="64" mass="7346">MLLTDKHLYFIACLECAKLRLTDSIKAQKRYREAQAEKAPNRKILPTTGMVGHFGVPGKKRWLC</sequence>